<dbReference type="InterPro" id="IPR003439">
    <property type="entry name" value="ABC_transporter-like_ATP-bd"/>
</dbReference>
<evidence type="ECO:0000256" key="6">
    <source>
        <dbReference type="ARBA" id="ARBA00023136"/>
    </source>
</evidence>
<keyword evidence="6 7" id="KW-0472">Membrane</keyword>
<dbReference type="EMBL" id="VVIM01000011">
    <property type="protein sequence ID" value="KAB0791070.1"/>
    <property type="molecule type" value="Genomic_DNA"/>
</dbReference>
<dbReference type="Gene3D" id="3.40.50.300">
    <property type="entry name" value="P-loop containing nucleotide triphosphate hydrolases"/>
    <property type="match status" value="1"/>
</dbReference>
<proteinExistence type="predicted"/>
<dbReference type="PROSITE" id="PS50893">
    <property type="entry name" value="ABC_TRANSPORTER_2"/>
    <property type="match status" value="1"/>
</dbReference>
<dbReference type="InterPro" id="IPR027417">
    <property type="entry name" value="P-loop_NTPase"/>
</dbReference>
<dbReference type="GO" id="GO:0005524">
    <property type="term" value="F:ATP binding"/>
    <property type="evidence" value="ECO:0007669"/>
    <property type="project" value="UniProtKB-KW"/>
</dbReference>
<accession>A0A5N4A174</accession>
<comment type="subcellular location">
    <subcellularLocation>
        <location evidence="1">Membrane</location>
        <topology evidence="1">Multi-pass membrane protein</topology>
    </subcellularLocation>
</comment>
<sequence length="677" mass="75621">MSNSFELTPVEKDVTQLAVCVRGGCKVYGRGVNAATVLKSIDLNVPTGAIYGLLGASGCGKTTLLSCIMGLKNLSSGDIWVLGGPPSLKNGNKIGYMPQQISLCEGFTIRESMTYFGWLAGLSSEKIEERAHFLMRLLDMPPIDSTIGNLSGGQQRRVSFATALLHEPELLILDEPTVGLDPILRESIWTYLLELTTNKSVTIILTTHYIDEAHRADVIGLMRNGVIISEEAPQQLLTKFRVNTLEEVFYRIIITKTEPSVTKRLRFPQTARETTTSNGPALNKHVLKALVWKNFLWMWKNIITIVSIFVLPIASVFVFGSCIGRSPTGLTVAIVNRETEVRTCDLLACHDKSLSCHFLRYLDRKALNLVYYDSEDEAIWAVRNGTLYASIVIKENYTESIEYRLRNRDVADFLIDQSTIDVFCDYTVKDIVMYLKKYIYTSFADFIGDYLEACEISRETVAVPLRFNGPIYGQSDPNMTDFANPGVILTLAFFMAAALTAGITLIERKEGVLERTMVMGVTNLEIAMGHFVCQFGLMLLQSMTPLLVLFYFFELTLNGSVANVITLTVFSGFCGMCAGLSISSNFEEERTAAYVLLGMFLPFVLLTGMLWPIEGMHPFLRFFTSFLPLTIPAESMRSVLQRGWGLSRPTVYNGLIVINVWALIFLGISYLGLKFRR</sequence>
<dbReference type="SUPFAM" id="SSF52540">
    <property type="entry name" value="P-loop containing nucleoside triphosphate hydrolases"/>
    <property type="match status" value="1"/>
</dbReference>
<feature type="transmembrane region" description="Helical" evidence="7">
    <location>
        <begin position="486"/>
        <end position="506"/>
    </location>
</feature>
<keyword evidence="2 7" id="KW-0812">Transmembrane</keyword>
<dbReference type="GO" id="GO:0140359">
    <property type="term" value="F:ABC-type transporter activity"/>
    <property type="evidence" value="ECO:0007669"/>
    <property type="project" value="InterPro"/>
</dbReference>
<dbReference type="PANTHER" id="PTHR43038:SF2">
    <property type="entry name" value="RH61964P"/>
    <property type="match status" value="1"/>
</dbReference>
<evidence type="ECO:0000256" key="1">
    <source>
        <dbReference type="ARBA" id="ARBA00004141"/>
    </source>
</evidence>
<feature type="transmembrane region" description="Helical" evidence="7">
    <location>
        <begin position="651"/>
        <end position="673"/>
    </location>
</feature>
<dbReference type="PROSITE" id="PS00211">
    <property type="entry name" value="ABC_TRANSPORTER_1"/>
    <property type="match status" value="1"/>
</dbReference>
<evidence type="ECO:0000256" key="3">
    <source>
        <dbReference type="ARBA" id="ARBA00022741"/>
    </source>
</evidence>
<dbReference type="CDD" id="cd03230">
    <property type="entry name" value="ABC_DR_subfamily_A"/>
    <property type="match status" value="1"/>
</dbReference>
<evidence type="ECO:0000256" key="5">
    <source>
        <dbReference type="ARBA" id="ARBA00022989"/>
    </source>
</evidence>
<feature type="transmembrane region" description="Helical" evidence="7">
    <location>
        <begin position="527"/>
        <end position="553"/>
    </location>
</feature>
<keyword evidence="3" id="KW-0547">Nucleotide-binding</keyword>
<dbReference type="PANTHER" id="PTHR43038">
    <property type="entry name" value="ATP-BINDING CASSETTE, SUB-FAMILY H, MEMBER 1"/>
    <property type="match status" value="1"/>
</dbReference>
<protein>
    <recommendedName>
        <fullName evidence="8">ABC transporter domain-containing protein</fullName>
    </recommendedName>
</protein>
<keyword evidence="5 7" id="KW-1133">Transmembrane helix</keyword>
<evidence type="ECO:0000256" key="2">
    <source>
        <dbReference type="ARBA" id="ARBA00022692"/>
    </source>
</evidence>
<dbReference type="InterPro" id="IPR017871">
    <property type="entry name" value="ABC_transporter-like_CS"/>
</dbReference>
<evidence type="ECO:0000256" key="4">
    <source>
        <dbReference type="ARBA" id="ARBA00022840"/>
    </source>
</evidence>
<keyword evidence="10" id="KW-1185">Reference proteome</keyword>
<dbReference type="AlphaFoldDB" id="A0A5N4A174"/>
<dbReference type="Pfam" id="PF00005">
    <property type="entry name" value="ABC_tran"/>
    <property type="match status" value="1"/>
</dbReference>
<dbReference type="GO" id="GO:0016020">
    <property type="term" value="C:membrane"/>
    <property type="evidence" value="ECO:0007669"/>
    <property type="project" value="UniProtKB-SubCell"/>
</dbReference>
<dbReference type="Pfam" id="PF12698">
    <property type="entry name" value="ABC2_membrane_3"/>
    <property type="match status" value="1"/>
</dbReference>
<feature type="transmembrane region" description="Helical" evidence="7">
    <location>
        <begin position="559"/>
        <end position="580"/>
    </location>
</feature>
<gene>
    <name evidence="9" type="ORF">PPYR_02870</name>
</gene>
<keyword evidence="4" id="KW-0067">ATP-binding</keyword>
<dbReference type="InterPro" id="IPR013525">
    <property type="entry name" value="ABC2_TM"/>
</dbReference>
<dbReference type="InterPro" id="IPR003593">
    <property type="entry name" value="AAA+_ATPase"/>
</dbReference>
<comment type="caution">
    <text evidence="9">The sequence shown here is derived from an EMBL/GenBank/DDBJ whole genome shotgun (WGS) entry which is preliminary data.</text>
</comment>
<dbReference type="SMART" id="SM00382">
    <property type="entry name" value="AAA"/>
    <property type="match status" value="1"/>
</dbReference>
<name>A0A5N4A174_PHOPY</name>
<dbReference type="InParanoid" id="A0A5N4A174"/>
<dbReference type="OrthoDB" id="10255969at2759"/>
<evidence type="ECO:0000313" key="9">
    <source>
        <dbReference type="EMBL" id="KAB0791070.1"/>
    </source>
</evidence>
<dbReference type="Proteomes" id="UP000327044">
    <property type="component" value="Unassembled WGS sequence"/>
</dbReference>
<evidence type="ECO:0000259" key="8">
    <source>
        <dbReference type="PROSITE" id="PS50893"/>
    </source>
</evidence>
<feature type="domain" description="ABC transporter" evidence="8">
    <location>
        <begin position="21"/>
        <end position="249"/>
    </location>
</feature>
<organism evidence="9 10">
    <name type="scientific">Photinus pyralis</name>
    <name type="common">Common eastern firefly</name>
    <name type="synonym">Lampyris pyralis</name>
    <dbReference type="NCBI Taxonomy" id="7054"/>
    <lineage>
        <taxon>Eukaryota</taxon>
        <taxon>Metazoa</taxon>
        <taxon>Ecdysozoa</taxon>
        <taxon>Arthropoda</taxon>
        <taxon>Hexapoda</taxon>
        <taxon>Insecta</taxon>
        <taxon>Pterygota</taxon>
        <taxon>Neoptera</taxon>
        <taxon>Endopterygota</taxon>
        <taxon>Coleoptera</taxon>
        <taxon>Polyphaga</taxon>
        <taxon>Elateriformia</taxon>
        <taxon>Elateroidea</taxon>
        <taxon>Lampyridae</taxon>
        <taxon>Lampyrinae</taxon>
        <taxon>Photinus</taxon>
    </lineage>
</organism>
<feature type="transmembrane region" description="Helical" evidence="7">
    <location>
        <begin position="592"/>
        <end position="613"/>
    </location>
</feature>
<reference evidence="9 10" key="1">
    <citation type="journal article" date="2018" name="Elife">
        <title>Firefly genomes illuminate parallel origins of bioluminescence in beetles.</title>
        <authorList>
            <person name="Fallon T.R."/>
            <person name="Lower S.E."/>
            <person name="Chang C.H."/>
            <person name="Bessho-Uehara M."/>
            <person name="Martin G.J."/>
            <person name="Bewick A.J."/>
            <person name="Behringer M."/>
            <person name="Debat H.J."/>
            <person name="Wong I."/>
            <person name="Day J.C."/>
            <person name="Suvorov A."/>
            <person name="Silva C.J."/>
            <person name="Stanger-Hall K.F."/>
            <person name="Hall D.W."/>
            <person name="Schmitz R.J."/>
            <person name="Nelson D.R."/>
            <person name="Lewis S.M."/>
            <person name="Shigenobu S."/>
            <person name="Bybee S.M."/>
            <person name="Larracuente A.M."/>
            <person name="Oba Y."/>
            <person name="Weng J.K."/>
        </authorList>
    </citation>
    <scope>NUCLEOTIDE SEQUENCE [LARGE SCALE GENOMIC DNA]</scope>
    <source>
        <strain evidence="9">1611_PpyrPB1</strain>
        <tissue evidence="9">Whole body</tissue>
    </source>
</reference>
<evidence type="ECO:0000313" key="10">
    <source>
        <dbReference type="Proteomes" id="UP000327044"/>
    </source>
</evidence>
<evidence type="ECO:0000256" key="7">
    <source>
        <dbReference type="SAM" id="Phobius"/>
    </source>
</evidence>
<dbReference type="GO" id="GO:0016887">
    <property type="term" value="F:ATP hydrolysis activity"/>
    <property type="evidence" value="ECO:0007669"/>
    <property type="project" value="InterPro"/>
</dbReference>